<sequence length="130" mass="14788">MIAAQLLAYYFTELKDDQLKRVSSPRRARRWLRQQASDAGRAAEREQAGRLAAGRRMRRMQEGTVAHSPERPPHHHRVFRTPVCFQSSSSRSSRLPDYFFISANGDINSLGTRSKLKPDLIRSDHAGGVK</sequence>
<proteinExistence type="predicted"/>
<accession>A0A834FT10</accession>
<evidence type="ECO:0000313" key="3">
    <source>
        <dbReference type="Proteomes" id="UP000646548"/>
    </source>
</evidence>
<evidence type="ECO:0000256" key="1">
    <source>
        <dbReference type="SAM" id="MobiDB-lite"/>
    </source>
</evidence>
<dbReference type="Proteomes" id="UP000646548">
    <property type="component" value="Unassembled WGS sequence"/>
</dbReference>
<comment type="caution">
    <text evidence="2">The sequence shown here is derived from an EMBL/GenBank/DDBJ whole genome shotgun (WGS) entry which is preliminary data.</text>
</comment>
<evidence type="ECO:0000313" key="2">
    <source>
        <dbReference type="EMBL" id="KAF6739425.1"/>
    </source>
</evidence>
<dbReference type="AlphaFoldDB" id="A0A834FT10"/>
<feature type="compositionally biased region" description="Basic residues" evidence="1">
    <location>
        <begin position="23"/>
        <end position="32"/>
    </location>
</feature>
<gene>
    <name evidence="2" type="ORF">FQA47_018252</name>
</gene>
<protein>
    <submittedName>
        <fullName evidence="2">Uncharacterized protein</fullName>
    </submittedName>
</protein>
<reference evidence="2" key="1">
    <citation type="journal article" name="BMC Genomics">
        <title>Long-read sequencing and de novo genome assembly of marine medaka (Oryzias melastigma).</title>
        <authorList>
            <person name="Liang P."/>
            <person name="Saqib H.S.A."/>
            <person name="Ni X."/>
            <person name="Shen Y."/>
        </authorList>
    </citation>
    <scope>NUCLEOTIDE SEQUENCE</scope>
    <source>
        <strain evidence="2">Bigg-433</strain>
    </source>
</reference>
<organism evidence="2 3">
    <name type="scientific">Oryzias melastigma</name>
    <name type="common">Marine medaka</name>
    <dbReference type="NCBI Taxonomy" id="30732"/>
    <lineage>
        <taxon>Eukaryota</taxon>
        <taxon>Metazoa</taxon>
        <taxon>Chordata</taxon>
        <taxon>Craniata</taxon>
        <taxon>Vertebrata</taxon>
        <taxon>Euteleostomi</taxon>
        <taxon>Actinopterygii</taxon>
        <taxon>Neopterygii</taxon>
        <taxon>Teleostei</taxon>
        <taxon>Neoteleostei</taxon>
        <taxon>Acanthomorphata</taxon>
        <taxon>Ovalentaria</taxon>
        <taxon>Atherinomorphae</taxon>
        <taxon>Beloniformes</taxon>
        <taxon>Adrianichthyidae</taxon>
        <taxon>Oryziinae</taxon>
        <taxon>Oryzias</taxon>
    </lineage>
</organism>
<dbReference type="EMBL" id="WKFB01000006">
    <property type="protein sequence ID" value="KAF6739425.1"/>
    <property type="molecule type" value="Genomic_DNA"/>
</dbReference>
<name>A0A834FT10_ORYME</name>
<feature type="region of interest" description="Disordered" evidence="1">
    <location>
        <begin position="22"/>
        <end position="81"/>
    </location>
</feature>